<dbReference type="SUPFAM" id="SSF55811">
    <property type="entry name" value="Nudix"/>
    <property type="match status" value="1"/>
</dbReference>
<dbReference type="AlphaFoldDB" id="A0A916U4L8"/>
<dbReference type="Proteomes" id="UP000637423">
    <property type="component" value="Unassembled WGS sequence"/>
</dbReference>
<reference evidence="6" key="1">
    <citation type="journal article" date="2014" name="Int. J. Syst. Evol. Microbiol.">
        <title>Complete genome sequence of Corynebacterium casei LMG S-19264T (=DSM 44701T), isolated from a smear-ripened cheese.</title>
        <authorList>
            <consortium name="US DOE Joint Genome Institute (JGI-PGF)"/>
            <person name="Walter F."/>
            <person name="Albersmeier A."/>
            <person name="Kalinowski J."/>
            <person name="Ruckert C."/>
        </authorList>
    </citation>
    <scope>NUCLEOTIDE SEQUENCE</scope>
    <source>
        <strain evidence="6">CGMCC 1.10998</strain>
    </source>
</reference>
<keyword evidence="2" id="KW-0808">Transferase</keyword>
<keyword evidence="3" id="KW-0548">Nucleotidyltransferase</keyword>
<dbReference type="InterPro" id="IPR020084">
    <property type="entry name" value="NUDIX_hydrolase_CS"/>
</dbReference>
<dbReference type="PANTHER" id="PTHR21342">
    <property type="entry name" value="PHOSPHOPANTETHEINE ADENYLYLTRANSFERASE"/>
    <property type="match status" value="1"/>
</dbReference>
<dbReference type="GO" id="GO:0016779">
    <property type="term" value="F:nucleotidyltransferase activity"/>
    <property type="evidence" value="ECO:0007669"/>
    <property type="project" value="UniProtKB-KW"/>
</dbReference>
<dbReference type="PROSITE" id="PS51462">
    <property type="entry name" value="NUDIX"/>
    <property type="match status" value="1"/>
</dbReference>
<proteinExistence type="predicted"/>
<comment type="cofactor">
    <cofactor evidence="1">
        <name>Mg(2+)</name>
        <dbReference type="ChEBI" id="CHEBI:18420"/>
    </cofactor>
</comment>
<dbReference type="GO" id="GO:0016787">
    <property type="term" value="F:hydrolase activity"/>
    <property type="evidence" value="ECO:0007669"/>
    <property type="project" value="UniProtKB-KW"/>
</dbReference>
<keyword evidence="4" id="KW-0378">Hydrolase</keyword>
<evidence type="ECO:0000256" key="2">
    <source>
        <dbReference type="ARBA" id="ARBA00022679"/>
    </source>
</evidence>
<feature type="domain" description="Nudix hydrolase" evidence="5">
    <location>
        <begin position="205"/>
        <end position="341"/>
    </location>
</feature>
<protein>
    <submittedName>
        <fullName evidence="6">ADP-ribose pyrophosphatase</fullName>
    </submittedName>
</protein>
<dbReference type="CDD" id="cd18873">
    <property type="entry name" value="NUDIX_NadM_like"/>
    <property type="match status" value="1"/>
</dbReference>
<dbReference type="Gene3D" id="3.40.50.620">
    <property type="entry name" value="HUPs"/>
    <property type="match status" value="1"/>
</dbReference>
<evidence type="ECO:0000256" key="3">
    <source>
        <dbReference type="ARBA" id="ARBA00022695"/>
    </source>
</evidence>
<reference evidence="6" key="2">
    <citation type="submission" date="2020-09" db="EMBL/GenBank/DDBJ databases">
        <authorList>
            <person name="Sun Q."/>
            <person name="Zhou Y."/>
        </authorList>
    </citation>
    <scope>NUCLEOTIDE SEQUENCE</scope>
    <source>
        <strain evidence="6">CGMCC 1.10998</strain>
    </source>
</reference>
<evidence type="ECO:0000259" key="5">
    <source>
        <dbReference type="PROSITE" id="PS51462"/>
    </source>
</evidence>
<name>A0A916U4L8_9BURK</name>
<comment type="caution">
    <text evidence="6">The sequence shown here is derived from an EMBL/GenBank/DDBJ whole genome shotgun (WGS) entry which is preliminary data.</text>
</comment>
<evidence type="ECO:0000313" key="7">
    <source>
        <dbReference type="Proteomes" id="UP000637423"/>
    </source>
</evidence>
<dbReference type="RefSeq" id="WP_188564293.1">
    <property type="nucleotide sequence ID" value="NZ_BMED01000001.1"/>
</dbReference>
<evidence type="ECO:0000256" key="1">
    <source>
        <dbReference type="ARBA" id="ARBA00001946"/>
    </source>
</evidence>
<accession>A0A916U4L8</accession>
<dbReference type="NCBIfam" id="TIGR00125">
    <property type="entry name" value="cyt_tran_rel"/>
    <property type="match status" value="1"/>
</dbReference>
<dbReference type="InterPro" id="IPR014729">
    <property type="entry name" value="Rossmann-like_a/b/a_fold"/>
</dbReference>
<dbReference type="EMBL" id="BMED01000001">
    <property type="protein sequence ID" value="GGC60100.1"/>
    <property type="molecule type" value="Genomic_DNA"/>
</dbReference>
<gene>
    <name evidence="6" type="ORF">GCM10011396_03770</name>
</gene>
<organism evidence="6 7">
    <name type="scientific">Undibacterium terreum</name>
    <dbReference type="NCBI Taxonomy" id="1224302"/>
    <lineage>
        <taxon>Bacteria</taxon>
        <taxon>Pseudomonadati</taxon>
        <taxon>Pseudomonadota</taxon>
        <taxon>Betaproteobacteria</taxon>
        <taxon>Burkholderiales</taxon>
        <taxon>Oxalobacteraceae</taxon>
        <taxon>Undibacterium</taxon>
    </lineage>
</organism>
<dbReference type="InterPro" id="IPR000086">
    <property type="entry name" value="NUDIX_hydrolase_dom"/>
</dbReference>
<dbReference type="Pfam" id="PF01467">
    <property type="entry name" value="CTP_transf_like"/>
    <property type="match status" value="1"/>
</dbReference>
<dbReference type="Pfam" id="PF00293">
    <property type="entry name" value="NUDIX"/>
    <property type="match status" value="1"/>
</dbReference>
<evidence type="ECO:0000256" key="4">
    <source>
        <dbReference type="ARBA" id="ARBA00022801"/>
    </source>
</evidence>
<dbReference type="SUPFAM" id="SSF52374">
    <property type="entry name" value="Nucleotidylyl transferase"/>
    <property type="match status" value="1"/>
</dbReference>
<dbReference type="InterPro" id="IPR015797">
    <property type="entry name" value="NUDIX_hydrolase-like_dom_sf"/>
</dbReference>
<dbReference type="InterPro" id="IPR004821">
    <property type="entry name" value="Cyt_trans-like"/>
</dbReference>
<evidence type="ECO:0000313" key="6">
    <source>
        <dbReference type="EMBL" id="GGC60100.1"/>
    </source>
</evidence>
<dbReference type="Gene3D" id="3.90.79.10">
    <property type="entry name" value="Nucleoside Triphosphate Pyrophosphohydrolase"/>
    <property type="match status" value="1"/>
</dbReference>
<sequence length="347" mass="39045">MTANFSAKLAILIGRFQPFHNGHAALLKKALESAPNVIVILGSAFHARNPKNPFTWEERATMIANTLDETERSRVSYLPIRDYYDEKRWAKEILKAVSKQAPNTGSIALVGHFKDASSGYLRHFPQWSLIEVGNQANIDASNIRQVLFEAENLDVSLNVIAGAMPETIRQYLKAWALLPCYKDLVQEYAVLQAYKASWSSAPYPPIFTTVDAVVKTAGHVLLIKRKRHPGRNLWALPGGFVEQWETVLQAAIRELEEETTLGVLSDTLPDALAGVQVFDHPDRSLRGRTITHAHFFDLKHEQLPEVEAADDAESASWVPVEELAVMEDQFFDDHFHILDHFLALLKD</sequence>
<dbReference type="PROSITE" id="PS00893">
    <property type="entry name" value="NUDIX_BOX"/>
    <property type="match status" value="1"/>
</dbReference>
<keyword evidence="7" id="KW-1185">Reference proteome</keyword>
<dbReference type="PANTHER" id="PTHR21342:SF0">
    <property type="entry name" value="BIFUNCTIONAL NMN ADENYLYLTRANSFERASE_NUDIX HYDROLASE"/>
    <property type="match status" value="1"/>
</dbReference>